<organism evidence="1 2">
    <name type="scientific">Trichophyton rubrum (strain ATCC MYA-4607 / CBS 118892)</name>
    <name type="common">Athlete's foot fungus</name>
    <dbReference type="NCBI Taxonomy" id="559305"/>
    <lineage>
        <taxon>Eukaryota</taxon>
        <taxon>Fungi</taxon>
        <taxon>Dikarya</taxon>
        <taxon>Ascomycota</taxon>
        <taxon>Pezizomycotina</taxon>
        <taxon>Eurotiomycetes</taxon>
        <taxon>Eurotiomycetidae</taxon>
        <taxon>Onygenales</taxon>
        <taxon>Arthrodermataceae</taxon>
        <taxon>Trichophyton</taxon>
    </lineage>
</organism>
<dbReference type="HOGENOM" id="CLU_1972044_0_0_1"/>
<dbReference type="EMBL" id="GG700650">
    <property type="protein sequence ID" value="KFL61234.1"/>
    <property type="molecule type" value="Genomic_DNA"/>
</dbReference>
<reference evidence="2" key="1">
    <citation type="journal article" date="2012" name="MBio">
        <title>Comparative genome analysis of Trichophyton rubrum and related dermatophytes reveals candidate genes involved in infection.</title>
        <authorList>
            <person name="Martinez D.A."/>
            <person name="Oliver B.G."/>
            <person name="Graeser Y."/>
            <person name="Goldberg J.M."/>
            <person name="Li W."/>
            <person name="Martinez-Rossi N.M."/>
            <person name="Monod M."/>
            <person name="Shelest E."/>
            <person name="Barton R.C."/>
            <person name="Birch E."/>
            <person name="Brakhage A.A."/>
            <person name="Chen Z."/>
            <person name="Gurr S.J."/>
            <person name="Heiman D."/>
            <person name="Heitman J."/>
            <person name="Kosti I."/>
            <person name="Rossi A."/>
            <person name="Saif S."/>
            <person name="Samalova M."/>
            <person name="Saunders C.W."/>
            <person name="Shea T."/>
            <person name="Summerbell R.C."/>
            <person name="Xu J."/>
            <person name="Young S."/>
            <person name="Zeng Q."/>
            <person name="Birren B.W."/>
            <person name="Cuomo C.A."/>
            <person name="White T.C."/>
        </authorList>
    </citation>
    <scope>NUCLEOTIDE SEQUENCE [LARGE SCALE GENOMIC DNA]</scope>
    <source>
        <strain evidence="2">ATCC MYA-4607 / CBS 118892</strain>
    </source>
</reference>
<sequence length="127" mass="14188">MHFQMVSILSFLKALIPTPSIFIYKSTVNMKLTSIISACTVLSAVSSPTLAWRVTDYNSNTLQEGGKPEHGKWFNKIKGPIFEIDDCTQGNFFRGKDCTGYFTAVYSGKAYFRIPSDSVSFRVYCSA</sequence>
<dbReference type="InParanoid" id="A0A080WIP3"/>
<dbReference type="RefSeq" id="XP_047605970.1">
    <property type="nucleotide sequence ID" value="XM_047751034.1"/>
</dbReference>
<evidence type="ECO:0000313" key="2">
    <source>
        <dbReference type="Proteomes" id="UP000008864"/>
    </source>
</evidence>
<dbReference type="OrthoDB" id="4171902at2759"/>
<dbReference type="Proteomes" id="UP000008864">
    <property type="component" value="Unassembled WGS sequence"/>
</dbReference>
<protein>
    <submittedName>
        <fullName evidence="1">Uncharacterized protein</fullName>
    </submittedName>
</protein>
<dbReference type="VEuPathDB" id="FungiDB:TERG_12010"/>
<proteinExistence type="predicted"/>
<evidence type="ECO:0000313" key="1">
    <source>
        <dbReference type="EMBL" id="KFL61234.1"/>
    </source>
</evidence>
<gene>
    <name evidence="1" type="ORF">TERG_12010</name>
</gene>
<accession>A0A080WIP3</accession>
<dbReference type="GeneID" id="71777324"/>
<name>A0A080WIP3_TRIRC</name>
<dbReference type="AlphaFoldDB" id="A0A080WIP3"/>
<keyword evidence="2" id="KW-1185">Reference proteome</keyword>